<name>A0A939C4W9_9ACTN</name>
<dbReference type="InterPro" id="IPR008183">
    <property type="entry name" value="Aldose_1/G6P_1-epimerase"/>
</dbReference>
<proteinExistence type="predicted"/>
<gene>
    <name evidence="1" type="ORF">JL107_04170</name>
</gene>
<dbReference type="InterPro" id="IPR011013">
    <property type="entry name" value="Gal_mutarotase_sf_dom"/>
</dbReference>
<dbReference type="EMBL" id="JAERWL010000005">
    <property type="protein sequence ID" value="MBM9475637.1"/>
    <property type="molecule type" value="Genomic_DNA"/>
</dbReference>
<keyword evidence="2" id="KW-1185">Reference proteome</keyword>
<dbReference type="PANTHER" id="PTHR10091:SF0">
    <property type="entry name" value="GALACTOSE MUTAROTASE"/>
    <property type="match status" value="1"/>
</dbReference>
<dbReference type="Proteomes" id="UP000663801">
    <property type="component" value="Unassembled WGS sequence"/>
</dbReference>
<dbReference type="RefSeq" id="WP_205255741.1">
    <property type="nucleotide sequence ID" value="NZ_BAAAPV010000002.1"/>
</dbReference>
<dbReference type="GO" id="GO:0004034">
    <property type="term" value="F:aldose 1-epimerase activity"/>
    <property type="evidence" value="ECO:0007669"/>
    <property type="project" value="TreeGrafter"/>
</dbReference>
<dbReference type="Gene3D" id="2.70.98.10">
    <property type="match status" value="1"/>
</dbReference>
<dbReference type="AlphaFoldDB" id="A0A939C4W9"/>
<accession>A0A939C4W9</accession>
<dbReference type="GO" id="GO:0006006">
    <property type="term" value="P:glucose metabolic process"/>
    <property type="evidence" value="ECO:0007669"/>
    <property type="project" value="TreeGrafter"/>
</dbReference>
<dbReference type="SUPFAM" id="SSF74650">
    <property type="entry name" value="Galactose mutarotase-like"/>
    <property type="match status" value="1"/>
</dbReference>
<sequence length="309" mass="33083">MTARPATGPVHELRLGEATAHIGELAAVLRGFQVGGVAYTETWDDAELPPMGCGIVLVPWPNRIRDARWTHDGAVQKLDITELSNGHATHGLLRNTAYRVVEQQDDRITLAATIYPQHGYPFVLDTRVTYALTADGLAVTHELTNPGDAAAPFGVGTHPYLRVGDHPVDDLVLTVRAETYAPCDERLIPVGREPVQGTGLDLRSGVRLGHLDADVALTDLAADGGRVEHSLTAPDGTGLVLWADEVFGWVQVFSPTNFPSPSAPQQRRAVAVEPMTCAADAFNNGWGLLTLEPGDTWSASWGLRPVAAG</sequence>
<dbReference type="InterPro" id="IPR014718">
    <property type="entry name" value="GH-type_carb-bd"/>
</dbReference>
<organism evidence="1 2">
    <name type="scientific">Nakamurella flavida</name>
    <dbReference type="NCBI Taxonomy" id="363630"/>
    <lineage>
        <taxon>Bacteria</taxon>
        <taxon>Bacillati</taxon>
        <taxon>Actinomycetota</taxon>
        <taxon>Actinomycetes</taxon>
        <taxon>Nakamurellales</taxon>
        <taxon>Nakamurellaceae</taxon>
        <taxon>Nakamurella</taxon>
    </lineage>
</organism>
<dbReference type="Pfam" id="PF01263">
    <property type="entry name" value="Aldose_epim"/>
    <property type="match status" value="1"/>
</dbReference>
<evidence type="ECO:0000313" key="1">
    <source>
        <dbReference type="EMBL" id="MBM9475637.1"/>
    </source>
</evidence>
<comment type="caution">
    <text evidence="1">The sequence shown here is derived from an EMBL/GenBank/DDBJ whole genome shotgun (WGS) entry which is preliminary data.</text>
</comment>
<dbReference type="GO" id="GO:0033499">
    <property type="term" value="P:galactose catabolic process via UDP-galactose, Leloir pathway"/>
    <property type="evidence" value="ECO:0007669"/>
    <property type="project" value="TreeGrafter"/>
</dbReference>
<evidence type="ECO:0000313" key="2">
    <source>
        <dbReference type="Proteomes" id="UP000663801"/>
    </source>
</evidence>
<reference evidence="1" key="1">
    <citation type="submission" date="2021-01" db="EMBL/GenBank/DDBJ databases">
        <title>KCTC 19127 draft genome.</title>
        <authorList>
            <person name="An D."/>
        </authorList>
    </citation>
    <scope>NUCLEOTIDE SEQUENCE</scope>
    <source>
        <strain evidence="1">KCTC 19127</strain>
    </source>
</reference>
<dbReference type="PANTHER" id="PTHR10091">
    <property type="entry name" value="ALDOSE-1-EPIMERASE"/>
    <property type="match status" value="1"/>
</dbReference>
<dbReference type="GO" id="GO:0030246">
    <property type="term" value="F:carbohydrate binding"/>
    <property type="evidence" value="ECO:0007669"/>
    <property type="project" value="InterPro"/>
</dbReference>
<dbReference type="InterPro" id="IPR037480">
    <property type="entry name" value="YihR-like"/>
</dbReference>
<dbReference type="CDD" id="cd09022">
    <property type="entry name" value="Aldose_epim_Ec_YihR"/>
    <property type="match status" value="1"/>
</dbReference>
<protein>
    <submittedName>
        <fullName evidence="1">Aldose 1-epimerase family protein</fullName>
    </submittedName>
</protein>